<proteinExistence type="predicted"/>
<feature type="compositionally biased region" description="Basic residues" evidence="1">
    <location>
        <begin position="159"/>
        <end position="171"/>
    </location>
</feature>
<feature type="compositionally biased region" description="Gly residues" evidence="1">
    <location>
        <begin position="47"/>
        <end position="63"/>
    </location>
</feature>
<feature type="region of interest" description="Disordered" evidence="1">
    <location>
        <begin position="1"/>
        <end position="120"/>
    </location>
</feature>
<evidence type="ECO:0000313" key="3">
    <source>
        <dbReference type="Proteomes" id="UP001283361"/>
    </source>
</evidence>
<dbReference type="AlphaFoldDB" id="A0AAE1E8R2"/>
<feature type="compositionally biased region" description="Basic and acidic residues" evidence="1">
    <location>
        <begin position="103"/>
        <end position="120"/>
    </location>
</feature>
<protein>
    <submittedName>
        <fullName evidence="2">Uncharacterized protein</fullName>
    </submittedName>
</protein>
<feature type="compositionally biased region" description="Low complexity" evidence="1">
    <location>
        <begin position="207"/>
        <end position="218"/>
    </location>
</feature>
<feature type="region of interest" description="Disordered" evidence="1">
    <location>
        <begin position="151"/>
        <end position="175"/>
    </location>
</feature>
<comment type="caution">
    <text evidence="2">The sequence shown here is derived from an EMBL/GenBank/DDBJ whole genome shotgun (WGS) entry which is preliminary data.</text>
</comment>
<keyword evidence="3" id="KW-1185">Reference proteome</keyword>
<feature type="region of interest" description="Disordered" evidence="1">
    <location>
        <begin position="194"/>
        <end position="218"/>
    </location>
</feature>
<accession>A0AAE1E8R2</accession>
<organism evidence="2 3">
    <name type="scientific">Elysia crispata</name>
    <name type="common">lettuce slug</name>
    <dbReference type="NCBI Taxonomy" id="231223"/>
    <lineage>
        <taxon>Eukaryota</taxon>
        <taxon>Metazoa</taxon>
        <taxon>Spiralia</taxon>
        <taxon>Lophotrochozoa</taxon>
        <taxon>Mollusca</taxon>
        <taxon>Gastropoda</taxon>
        <taxon>Heterobranchia</taxon>
        <taxon>Euthyneura</taxon>
        <taxon>Panpulmonata</taxon>
        <taxon>Sacoglossa</taxon>
        <taxon>Placobranchoidea</taxon>
        <taxon>Plakobranchidae</taxon>
        <taxon>Elysia</taxon>
    </lineage>
</organism>
<evidence type="ECO:0000256" key="1">
    <source>
        <dbReference type="SAM" id="MobiDB-lite"/>
    </source>
</evidence>
<sequence length="279" mass="29349">MANDGGTAFRSALSAGSGAIRRLTRSKSKQRPGSAESSSLTPSGYPVNGGGGNGCGGCGGGGDSVKAVVRPTRSRSGSIFRRSAKRASSKSAVSLGSCSAPGLREDEKCQDHGKGEEPVKDWRHTVSLPKQQPLAPATAQSIRQLMDPEQSVSISPPSMRRHHSVPRHHQQQRPTLRHLAQDVIVLATNGILATPPASMFRTPDGHSPSSLSPSGSPYSDRHCALGFRVSPKTSPRLVKRGFYGSPTLSSPKIRRGSPKNSPKTVKAGLCMTLSAQGEE</sequence>
<dbReference type="EMBL" id="JAWDGP010000750">
    <property type="protein sequence ID" value="KAK3797685.1"/>
    <property type="molecule type" value="Genomic_DNA"/>
</dbReference>
<name>A0AAE1E8R2_9GAST</name>
<reference evidence="2" key="1">
    <citation type="journal article" date="2023" name="G3 (Bethesda)">
        <title>A reference genome for the long-term kleptoplast-retaining sea slug Elysia crispata morphotype clarki.</title>
        <authorList>
            <person name="Eastman K.E."/>
            <person name="Pendleton A.L."/>
            <person name="Shaikh M.A."/>
            <person name="Suttiyut T."/>
            <person name="Ogas R."/>
            <person name="Tomko P."/>
            <person name="Gavelis G."/>
            <person name="Widhalm J.R."/>
            <person name="Wisecaver J.H."/>
        </authorList>
    </citation>
    <scope>NUCLEOTIDE SEQUENCE</scope>
    <source>
        <strain evidence="2">ECLA1</strain>
    </source>
</reference>
<feature type="region of interest" description="Disordered" evidence="1">
    <location>
        <begin position="235"/>
        <end position="267"/>
    </location>
</feature>
<gene>
    <name evidence="2" type="ORF">RRG08_054703</name>
</gene>
<evidence type="ECO:0000313" key="2">
    <source>
        <dbReference type="EMBL" id="KAK3797685.1"/>
    </source>
</evidence>
<dbReference type="Proteomes" id="UP001283361">
    <property type="component" value="Unassembled WGS sequence"/>
</dbReference>